<dbReference type="Gramene" id="TraesMAC1D03G00559670.1">
    <property type="protein sequence ID" value="TraesMAC1D03G00559670.1"/>
    <property type="gene ID" value="TraesMAC1D03G00559670"/>
</dbReference>
<dbReference type="Gramene" id="TraesCS1D02G399300.1">
    <property type="protein sequence ID" value="TraesCS1D02G399300.1"/>
    <property type="gene ID" value="TraesCS1D02G399300"/>
</dbReference>
<dbReference type="SMR" id="A0A3B6A267"/>
<evidence type="ECO:0000313" key="3">
    <source>
        <dbReference type="Proteomes" id="UP000019116"/>
    </source>
</evidence>
<feature type="compositionally biased region" description="Polar residues" evidence="1">
    <location>
        <begin position="73"/>
        <end position="97"/>
    </location>
</feature>
<dbReference type="Gramene" id="TraesROB_scaffold_025982_01G000200.1">
    <property type="protein sequence ID" value="TraesROB_scaffold_025982_01G000200.1"/>
    <property type="gene ID" value="TraesROB_scaffold_025982_01G000200"/>
</dbReference>
<accession>A0A3B6A267</accession>
<dbReference type="Gramene" id="TraesCAD_scaffold_007531_01G000200.1">
    <property type="protein sequence ID" value="TraesCAD_scaffold_007531_01G000200.1"/>
    <property type="gene ID" value="TraesCAD_scaffold_007531_01G000200"/>
</dbReference>
<proteinExistence type="predicted"/>
<dbReference type="Gramene" id="TraesARI1D03G00566510.1">
    <property type="protein sequence ID" value="TraesARI1D03G00566510.1"/>
    <property type="gene ID" value="TraesARI1D03G00566510"/>
</dbReference>
<sequence>MLHMVRDLPFAFFSDPELMLILAAAPIAVCYGSDRNSSVVFEEISSDMLRSLLRSCRGQHWLLLDSIAADGSGANNSSDSTQVSPDTRSSLSDISML</sequence>
<name>A0A3B6A267_WHEAT</name>
<dbReference type="PaxDb" id="4565-Traes_1DL_E01834616.1"/>
<dbReference type="PANTHER" id="PTHR31434:SF2">
    <property type="entry name" value="S PHASE CYCLIN A-ASSOCIATED PROTEIN IN THE ENDOPLASMIC RETICULUM"/>
    <property type="match status" value="1"/>
</dbReference>
<dbReference type="PANTHER" id="PTHR31434">
    <property type="entry name" value="S PHASE CYCLIN A-ASSOCIATED PROTEIN IN THE ENDOPLASMIC RETICULUM"/>
    <property type="match status" value="1"/>
</dbReference>
<dbReference type="EnsemblPlants" id="TraesCS1D02G399300.1">
    <property type="protein sequence ID" value="TraesCS1D02G399300.1"/>
    <property type="gene ID" value="TraesCS1D02G399300"/>
</dbReference>
<dbReference type="AlphaFoldDB" id="A0A3B6A267"/>
<organism evidence="2">
    <name type="scientific">Triticum aestivum</name>
    <name type="common">Wheat</name>
    <dbReference type="NCBI Taxonomy" id="4565"/>
    <lineage>
        <taxon>Eukaryota</taxon>
        <taxon>Viridiplantae</taxon>
        <taxon>Streptophyta</taxon>
        <taxon>Embryophyta</taxon>
        <taxon>Tracheophyta</taxon>
        <taxon>Spermatophyta</taxon>
        <taxon>Magnoliopsida</taxon>
        <taxon>Liliopsida</taxon>
        <taxon>Poales</taxon>
        <taxon>Poaceae</taxon>
        <taxon>BOP clade</taxon>
        <taxon>Pooideae</taxon>
        <taxon>Triticodae</taxon>
        <taxon>Triticeae</taxon>
        <taxon>Triticinae</taxon>
        <taxon>Triticum</taxon>
    </lineage>
</organism>
<dbReference type="Gramene" id="TraesSTA1D03G00558620.1">
    <property type="protein sequence ID" value="TraesSTA1D03G00558620.1"/>
    <property type="gene ID" value="TraesSTA1D03G00558620"/>
</dbReference>
<dbReference type="Gramene" id="TraesLAC1D03G00564000.1">
    <property type="protein sequence ID" value="TraesLAC1D03G00564000.1"/>
    <property type="gene ID" value="TraesLAC1D03G00564000"/>
</dbReference>
<evidence type="ECO:0000313" key="2">
    <source>
        <dbReference type="EnsemblPlants" id="TraesCS1D02G399300.1"/>
    </source>
</evidence>
<dbReference type="Gramene" id="TraesJUL1D03G00563090.1">
    <property type="protein sequence ID" value="TraesJUL1D03G00563090.1"/>
    <property type="gene ID" value="TraesJUL1D03G00563090"/>
</dbReference>
<dbReference type="Gramene" id="TraesLDM1D03G00562540.1">
    <property type="protein sequence ID" value="TraesLDM1D03G00562540.1"/>
    <property type="gene ID" value="TraesLDM1D03G00562540"/>
</dbReference>
<dbReference type="Gramene" id="TraesWEE_scaffold_011371_01G000200.1">
    <property type="protein sequence ID" value="TraesWEE_scaffold_011371_01G000200.1"/>
    <property type="gene ID" value="TraesWEE_scaffold_011371_01G000200"/>
</dbReference>
<evidence type="ECO:0000256" key="1">
    <source>
        <dbReference type="SAM" id="MobiDB-lite"/>
    </source>
</evidence>
<reference evidence="2" key="2">
    <citation type="submission" date="2018-10" db="UniProtKB">
        <authorList>
            <consortium name="EnsemblPlants"/>
        </authorList>
    </citation>
    <scope>IDENTIFICATION</scope>
</reference>
<feature type="region of interest" description="Disordered" evidence="1">
    <location>
        <begin position="72"/>
        <end position="97"/>
    </location>
</feature>
<dbReference type="OrthoDB" id="71500at2759"/>
<dbReference type="Gramene" id="TraesPARA_EIv1.0_0318030.1">
    <property type="protein sequence ID" value="TraesPARA_EIv1.0_0318030.1.CDS"/>
    <property type="gene ID" value="TraesPARA_EIv1.0_0318030"/>
</dbReference>
<protein>
    <submittedName>
        <fullName evidence="2">Uncharacterized protein</fullName>
    </submittedName>
</protein>
<reference evidence="2" key="1">
    <citation type="submission" date="2018-08" db="EMBL/GenBank/DDBJ databases">
        <authorList>
            <person name="Rossello M."/>
        </authorList>
    </citation>
    <scope>NUCLEOTIDE SEQUENCE [LARGE SCALE GENOMIC DNA]</scope>
    <source>
        <strain evidence="2">cv. Chinese Spring</strain>
    </source>
</reference>
<keyword evidence="3" id="KW-1185">Reference proteome</keyword>
<dbReference type="Gramene" id="TraesNOR1D03G00568200.1">
    <property type="protein sequence ID" value="TraesNOR1D03G00568200.1"/>
    <property type="gene ID" value="TraesNOR1D03G00568200"/>
</dbReference>
<dbReference type="STRING" id="4565.A0A3B6A267"/>
<dbReference type="Gramene" id="TraesCLE_scaffold_038949_01G000200.1">
    <property type="protein sequence ID" value="TraesCLE_scaffold_038949_01G000200.1"/>
    <property type="gene ID" value="TraesCLE_scaffold_038949_01G000200"/>
</dbReference>
<dbReference type="Gramene" id="TraesCS1D03G0928900.1">
    <property type="protein sequence ID" value="TraesCS1D03G0928900.1.CDS"/>
    <property type="gene ID" value="TraesCS1D03G0928900"/>
</dbReference>
<dbReference type="Proteomes" id="UP000019116">
    <property type="component" value="Chromosome 1D"/>
</dbReference>
<dbReference type="Gramene" id="TraesSYM1D03G00567280.1">
    <property type="protein sequence ID" value="TraesSYM1D03G00567280.1"/>
    <property type="gene ID" value="TraesSYM1D03G00567280"/>
</dbReference>